<dbReference type="eggNOG" id="COG0704">
    <property type="taxonomic scope" value="Bacteria"/>
</dbReference>
<keyword evidence="5 8" id="KW-0963">Cytoplasm</keyword>
<dbReference type="STRING" id="522772.Dacet_1230"/>
<dbReference type="InterPro" id="IPR028366">
    <property type="entry name" value="PhoU"/>
</dbReference>
<dbReference type="PIRSF" id="PIRSF003107">
    <property type="entry name" value="PhoU"/>
    <property type="match status" value="1"/>
</dbReference>
<keyword evidence="6 8" id="KW-0592">Phosphate transport</keyword>
<evidence type="ECO:0000256" key="3">
    <source>
        <dbReference type="ARBA" id="ARBA00011738"/>
    </source>
</evidence>
<keyword evidence="11" id="KW-1185">Reference proteome</keyword>
<organism evidence="10 11">
    <name type="scientific">Denitrovibrio acetiphilus (strain DSM 12809 / NBRC 114555 / N2460)</name>
    <dbReference type="NCBI Taxonomy" id="522772"/>
    <lineage>
        <taxon>Bacteria</taxon>
        <taxon>Pseudomonadati</taxon>
        <taxon>Deferribacterota</taxon>
        <taxon>Deferribacteres</taxon>
        <taxon>Deferribacterales</taxon>
        <taxon>Geovibrionaceae</taxon>
        <taxon>Denitrovibrio</taxon>
    </lineage>
</organism>
<evidence type="ECO:0000256" key="6">
    <source>
        <dbReference type="ARBA" id="ARBA00022592"/>
    </source>
</evidence>
<proteinExistence type="inferred from homology"/>
<dbReference type="PANTHER" id="PTHR42930:SF3">
    <property type="entry name" value="PHOSPHATE-SPECIFIC TRANSPORT SYSTEM ACCESSORY PROTEIN PHOU"/>
    <property type="match status" value="1"/>
</dbReference>
<evidence type="ECO:0000256" key="8">
    <source>
        <dbReference type="PIRNR" id="PIRNR003107"/>
    </source>
</evidence>
<comment type="subunit">
    <text evidence="3 8">Homodimer.</text>
</comment>
<dbReference type="EMBL" id="CP001968">
    <property type="protein sequence ID" value="ADD68002.1"/>
    <property type="molecule type" value="Genomic_DNA"/>
</dbReference>
<dbReference type="InterPro" id="IPR038078">
    <property type="entry name" value="PhoU-like_sf"/>
</dbReference>
<dbReference type="HOGENOM" id="CLU_078518_3_0_0"/>
<dbReference type="NCBIfam" id="TIGR02135">
    <property type="entry name" value="phoU_full"/>
    <property type="match status" value="1"/>
</dbReference>
<dbReference type="InterPro" id="IPR026022">
    <property type="entry name" value="PhoU_dom"/>
</dbReference>
<dbReference type="GO" id="GO:0045936">
    <property type="term" value="P:negative regulation of phosphate metabolic process"/>
    <property type="evidence" value="ECO:0007669"/>
    <property type="project" value="InterPro"/>
</dbReference>
<name>D4H7K3_DENA2</name>
<keyword evidence="4 8" id="KW-0813">Transport</keyword>
<evidence type="ECO:0000256" key="7">
    <source>
        <dbReference type="ARBA" id="ARBA00056181"/>
    </source>
</evidence>
<dbReference type="AlphaFoldDB" id="D4H7K3"/>
<dbReference type="PANTHER" id="PTHR42930">
    <property type="entry name" value="PHOSPHATE-SPECIFIC TRANSPORT SYSTEM ACCESSORY PROTEIN PHOU"/>
    <property type="match status" value="1"/>
</dbReference>
<evidence type="ECO:0000313" key="11">
    <source>
        <dbReference type="Proteomes" id="UP000002012"/>
    </source>
</evidence>
<evidence type="ECO:0000256" key="5">
    <source>
        <dbReference type="ARBA" id="ARBA00022490"/>
    </source>
</evidence>
<dbReference type="FunCoup" id="D4H7K3">
    <property type="interactions" value="414"/>
</dbReference>
<evidence type="ECO:0000256" key="1">
    <source>
        <dbReference type="ARBA" id="ARBA00004496"/>
    </source>
</evidence>
<protein>
    <recommendedName>
        <fullName evidence="8">Phosphate-specific transport system accessory protein PhoU</fullName>
    </recommendedName>
</protein>
<sequence length="226" mass="26109">MTIFRHEKEYVQLKGMLAEMATMASSMVSESIRSLVDRDSDLARKVVEKDEHLDQLDVDIDEHCIKMLALFEPKAVDLRYIITASRIIIDLERVGDHCVSISREALQINDTPQLKPYIDLPKMAENAVKMINDSLQAFFDADTKLAFDVIKRDSTIDQLNDQVIRELLTYSMEDIKTLHTVLSLMNVSRRLERVADHATNIAEMVYYMVEGKIIRHTYIEETEEEN</sequence>
<feature type="domain" description="PhoU" evidence="9">
    <location>
        <begin position="17"/>
        <end position="104"/>
    </location>
</feature>
<dbReference type="GO" id="GO:0006817">
    <property type="term" value="P:phosphate ion transport"/>
    <property type="evidence" value="ECO:0007669"/>
    <property type="project" value="UniProtKB-KW"/>
</dbReference>
<comment type="subcellular location">
    <subcellularLocation>
        <location evidence="1 8">Cytoplasm</location>
    </subcellularLocation>
</comment>
<dbReference type="InParanoid" id="D4H7K3"/>
<evidence type="ECO:0000259" key="9">
    <source>
        <dbReference type="Pfam" id="PF01895"/>
    </source>
</evidence>
<dbReference type="SUPFAM" id="SSF109755">
    <property type="entry name" value="PhoU-like"/>
    <property type="match status" value="1"/>
</dbReference>
<dbReference type="KEGG" id="dap:Dacet_1230"/>
<dbReference type="Gene3D" id="1.20.58.220">
    <property type="entry name" value="Phosphate transport system protein phou homolog 2, domain 2"/>
    <property type="match status" value="2"/>
</dbReference>
<evidence type="ECO:0000313" key="10">
    <source>
        <dbReference type="EMBL" id="ADD68002.1"/>
    </source>
</evidence>
<dbReference type="GO" id="GO:0005737">
    <property type="term" value="C:cytoplasm"/>
    <property type="evidence" value="ECO:0007669"/>
    <property type="project" value="UniProtKB-SubCell"/>
</dbReference>
<feature type="domain" description="PhoU" evidence="9">
    <location>
        <begin position="121"/>
        <end position="205"/>
    </location>
</feature>
<comment type="function">
    <text evidence="7 8">Plays a role in the regulation of phosphate uptake.</text>
</comment>
<comment type="similarity">
    <text evidence="2 8">Belongs to the PhoU family.</text>
</comment>
<dbReference type="GO" id="GO:0030643">
    <property type="term" value="P:intracellular phosphate ion homeostasis"/>
    <property type="evidence" value="ECO:0007669"/>
    <property type="project" value="InterPro"/>
</dbReference>
<gene>
    <name evidence="10" type="ordered locus">Dacet_1230</name>
</gene>
<dbReference type="RefSeq" id="WP_013010524.1">
    <property type="nucleotide sequence ID" value="NC_013943.1"/>
</dbReference>
<dbReference type="FunFam" id="1.20.58.220:FF:000004">
    <property type="entry name" value="Phosphate-specific transport system accessory protein PhoU"/>
    <property type="match status" value="1"/>
</dbReference>
<evidence type="ECO:0000256" key="4">
    <source>
        <dbReference type="ARBA" id="ARBA00022448"/>
    </source>
</evidence>
<evidence type="ECO:0000256" key="2">
    <source>
        <dbReference type="ARBA" id="ARBA00008107"/>
    </source>
</evidence>
<dbReference type="Pfam" id="PF01895">
    <property type="entry name" value="PhoU"/>
    <property type="match status" value="2"/>
</dbReference>
<dbReference type="PaxDb" id="522772-Dacet_1230"/>
<dbReference type="Proteomes" id="UP000002012">
    <property type="component" value="Chromosome"/>
</dbReference>
<reference evidence="10 11" key="1">
    <citation type="journal article" date="2010" name="Stand. Genomic Sci.">
        <title>Complete genome sequence of Denitrovibrio acetiphilus type strain (N2460).</title>
        <authorList>
            <person name="Kiss H."/>
            <person name="Lang E."/>
            <person name="Lapidus A."/>
            <person name="Copeland A."/>
            <person name="Nolan M."/>
            <person name="Glavina Del Rio T."/>
            <person name="Chen F."/>
            <person name="Lucas S."/>
            <person name="Tice H."/>
            <person name="Cheng J.F."/>
            <person name="Han C."/>
            <person name="Goodwin L."/>
            <person name="Pitluck S."/>
            <person name="Liolios K."/>
            <person name="Pati A."/>
            <person name="Ivanova N."/>
            <person name="Mavromatis K."/>
            <person name="Chen A."/>
            <person name="Palaniappan K."/>
            <person name="Land M."/>
            <person name="Hauser L."/>
            <person name="Chang Y.J."/>
            <person name="Jeffries C.D."/>
            <person name="Detter J.C."/>
            <person name="Brettin T."/>
            <person name="Spring S."/>
            <person name="Rohde M."/>
            <person name="Goker M."/>
            <person name="Woyke T."/>
            <person name="Bristow J."/>
            <person name="Eisen J.A."/>
            <person name="Markowitz V."/>
            <person name="Hugenholtz P."/>
            <person name="Kyrpides N.C."/>
            <person name="Klenk H.P."/>
        </authorList>
    </citation>
    <scope>NUCLEOTIDE SEQUENCE [LARGE SCALE GENOMIC DNA]</scope>
    <source>
        <strain evidence="11">DSM 12809 / NBRC 114555 / N2460</strain>
    </source>
</reference>
<accession>D4H7K3</accession>